<gene>
    <name evidence="1" type="ORF">SAMN05444371_2039</name>
</gene>
<evidence type="ECO:0000313" key="1">
    <source>
        <dbReference type="EMBL" id="SHK35053.1"/>
    </source>
</evidence>
<proteinExistence type="predicted"/>
<evidence type="ECO:0000313" key="2">
    <source>
        <dbReference type="Proteomes" id="UP000184498"/>
    </source>
</evidence>
<dbReference type="SUPFAM" id="SSF46955">
    <property type="entry name" value="Putative DNA-binding domain"/>
    <property type="match status" value="1"/>
</dbReference>
<keyword evidence="2" id="KW-1185">Reference proteome</keyword>
<dbReference type="AlphaFoldDB" id="A0A1M6RRH7"/>
<name>A0A1M6RRH7_9FLAO</name>
<dbReference type="OrthoDB" id="1274453at2"/>
<dbReference type="InterPro" id="IPR009061">
    <property type="entry name" value="DNA-bd_dom_put_sf"/>
</dbReference>
<dbReference type="EMBL" id="FRAM01000002">
    <property type="protein sequence ID" value="SHK35053.1"/>
    <property type="molecule type" value="Genomic_DNA"/>
</dbReference>
<protein>
    <recommendedName>
        <fullName evidence="3">Helix-turn-helix domain-containing protein</fullName>
    </recommendedName>
</protein>
<reference evidence="2" key="1">
    <citation type="submission" date="2016-11" db="EMBL/GenBank/DDBJ databases">
        <authorList>
            <person name="Varghese N."/>
            <person name="Submissions S."/>
        </authorList>
    </citation>
    <scope>NUCLEOTIDE SEQUENCE [LARGE SCALE GENOMIC DNA]</scope>
    <source>
        <strain evidence="2">DSM 18016</strain>
    </source>
</reference>
<organism evidence="1 2">
    <name type="scientific">Epilithonimonas mollis</name>
    <dbReference type="NCBI Taxonomy" id="216903"/>
    <lineage>
        <taxon>Bacteria</taxon>
        <taxon>Pseudomonadati</taxon>
        <taxon>Bacteroidota</taxon>
        <taxon>Flavobacteriia</taxon>
        <taxon>Flavobacteriales</taxon>
        <taxon>Weeksellaceae</taxon>
        <taxon>Chryseobacterium group</taxon>
        <taxon>Epilithonimonas</taxon>
    </lineage>
</organism>
<accession>A0A1M6RRH7</accession>
<dbReference type="RefSeq" id="WP_072997668.1">
    <property type="nucleotide sequence ID" value="NZ_FRAM01000002.1"/>
</dbReference>
<dbReference type="Proteomes" id="UP000184498">
    <property type="component" value="Unassembled WGS sequence"/>
</dbReference>
<sequence length="93" mass="11232">MKNYLNLSESFIKQLILALKLMIEELLNSEFTFSRKQIMTEAEVADLLHVSERTMRHYRAEKLFHYIKLEGRIYYLSIIFYFDLVVHSLKSRL</sequence>
<evidence type="ECO:0008006" key="3">
    <source>
        <dbReference type="Google" id="ProtNLM"/>
    </source>
</evidence>